<gene>
    <name evidence="11" type="primary">100463189</name>
</gene>
<keyword evidence="2" id="KW-1003">Cell membrane</keyword>
<dbReference type="PANTHER" id="PTHR21137">
    <property type="entry name" value="ODORANT RECEPTOR"/>
    <property type="match status" value="1"/>
</dbReference>
<evidence type="ECO:0000256" key="4">
    <source>
        <dbReference type="ARBA" id="ARBA00022692"/>
    </source>
</evidence>
<dbReference type="GO" id="GO:0007165">
    <property type="term" value="P:signal transduction"/>
    <property type="evidence" value="ECO:0007669"/>
    <property type="project" value="UniProtKB-KW"/>
</dbReference>
<dbReference type="Proteomes" id="UP000002358">
    <property type="component" value="Chromosome 5"/>
</dbReference>
<comment type="similarity">
    <text evidence="10">Belongs to the insect chemoreceptor superfamily. Heteromeric odorant receptor channel (TC 1.A.69) family.</text>
</comment>
<feature type="transmembrane region" description="Helical" evidence="10">
    <location>
        <begin position="43"/>
        <end position="61"/>
    </location>
</feature>
<dbReference type="OMA" id="QHIFISM"/>
<dbReference type="InParanoid" id="A0A7M7M7B5"/>
<keyword evidence="3 10" id="KW-0716">Sensory transduction</keyword>
<protein>
    <recommendedName>
        <fullName evidence="10">Odorant receptor</fullName>
    </recommendedName>
</protein>
<feature type="transmembrane region" description="Helical" evidence="10">
    <location>
        <begin position="73"/>
        <end position="92"/>
    </location>
</feature>
<dbReference type="GO" id="GO:0005886">
    <property type="term" value="C:plasma membrane"/>
    <property type="evidence" value="ECO:0007669"/>
    <property type="project" value="UniProtKB-SubCell"/>
</dbReference>
<evidence type="ECO:0000256" key="1">
    <source>
        <dbReference type="ARBA" id="ARBA00004651"/>
    </source>
</evidence>
<keyword evidence="4 10" id="KW-0812">Transmembrane</keyword>
<evidence type="ECO:0000256" key="8">
    <source>
        <dbReference type="ARBA" id="ARBA00023170"/>
    </source>
</evidence>
<dbReference type="GO" id="GO:0005549">
    <property type="term" value="F:odorant binding"/>
    <property type="evidence" value="ECO:0007669"/>
    <property type="project" value="InterPro"/>
</dbReference>
<evidence type="ECO:0000256" key="7">
    <source>
        <dbReference type="ARBA" id="ARBA00023136"/>
    </source>
</evidence>
<evidence type="ECO:0000256" key="10">
    <source>
        <dbReference type="RuleBase" id="RU351113"/>
    </source>
</evidence>
<reference evidence="11" key="1">
    <citation type="submission" date="2021-01" db="UniProtKB">
        <authorList>
            <consortium name="EnsemblMetazoa"/>
        </authorList>
    </citation>
    <scope>IDENTIFICATION</scope>
</reference>
<evidence type="ECO:0000256" key="6">
    <source>
        <dbReference type="ARBA" id="ARBA00022989"/>
    </source>
</evidence>
<evidence type="ECO:0000313" key="12">
    <source>
        <dbReference type="Proteomes" id="UP000002358"/>
    </source>
</evidence>
<feature type="transmembrane region" description="Helical" evidence="10">
    <location>
        <begin position="171"/>
        <end position="191"/>
    </location>
</feature>
<feature type="transmembrane region" description="Helical" evidence="10">
    <location>
        <begin position="276"/>
        <end position="298"/>
    </location>
</feature>
<keyword evidence="9 10" id="KW-0807">Transducer</keyword>
<dbReference type="PANTHER" id="PTHR21137:SF35">
    <property type="entry name" value="ODORANT RECEPTOR 19A-RELATED"/>
    <property type="match status" value="1"/>
</dbReference>
<comment type="subcellular location">
    <subcellularLocation>
        <location evidence="1 10">Cell membrane</location>
        <topology evidence="1 10">Multi-pass membrane protein</topology>
    </subcellularLocation>
</comment>
<evidence type="ECO:0000256" key="3">
    <source>
        <dbReference type="ARBA" id="ARBA00022606"/>
    </source>
</evidence>
<dbReference type="SMR" id="A0A7M7M7B5"/>
<keyword evidence="5 10" id="KW-0552">Olfaction</keyword>
<dbReference type="OrthoDB" id="7635063at2759"/>
<dbReference type="Pfam" id="PF02949">
    <property type="entry name" value="7tm_6"/>
    <property type="match status" value="1"/>
</dbReference>
<evidence type="ECO:0000256" key="9">
    <source>
        <dbReference type="ARBA" id="ARBA00023224"/>
    </source>
</evidence>
<dbReference type="InterPro" id="IPR004117">
    <property type="entry name" value="7tm6_olfct_rcpt"/>
</dbReference>
<keyword evidence="8 10" id="KW-0675">Receptor</keyword>
<accession>A0A7M7M7B5</accession>
<dbReference type="GO" id="GO:0004984">
    <property type="term" value="F:olfactory receptor activity"/>
    <property type="evidence" value="ECO:0007669"/>
    <property type="project" value="InterPro"/>
</dbReference>
<keyword evidence="12" id="KW-1185">Reference proteome</keyword>
<sequence length="376" mass="42520">MNIKSAESSLQSTTFEYEAIFHKVVGVWPGDDYFLARYSRIRGYVLAAFAVVVCVFQFTALLEANSDDVPETIIEGMGAIIPIVKIVPVICYRNDFINLMRMTKEINEFSTLTDEEETIHIDWQSVQDKLMKIISRYYFLTVIGLYFVAPMFRNALPLRGIVPEVLRVTPWFQMIYVLQCLLLLSNVITSISSDAFSVTFMCQLCKQLELVQCSIKHLGSHTKVNLAETINRHAVALDYGQRVCNTLKTMFLLQHIFISMFLCFAGVIVLNTQNSLILMKMIVISVIFVSTLLIICFVGETITSSSLKIASATESSNYEIFLGDVSTLRTVSFILCRAQKPLRMAVSLSGSMNLSFFTETMNKLVSAFMILRTMME</sequence>
<feature type="transmembrane region" description="Helical" evidence="10">
    <location>
        <begin position="137"/>
        <end position="156"/>
    </location>
</feature>
<keyword evidence="6 10" id="KW-1133">Transmembrane helix</keyword>
<name>A0A7M7M7B5_NASVI</name>
<evidence type="ECO:0000256" key="5">
    <source>
        <dbReference type="ARBA" id="ARBA00022725"/>
    </source>
</evidence>
<keyword evidence="7 10" id="KW-0472">Membrane</keyword>
<evidence type="ECO:0000313" key="11">
    <source>
        <dbReference type="EnsemblMetazoa" id="XP_016841657"/>
    </source>
</evidence>
<evidence type="ECO:0000256" key="2">
    <source>
        <dbReference type="ARBA" id="ARBA00022475"/>
    </source>
</evidence>
<organism evidence="11 12">
    <name type="scientific">Nasonia vitripennis</name>
    <name type="common">Parasitic wasp</name>
    <dbReference type="NCBI Taxonomy" id="7425"/>
    <lineage>
        <taxon>Eukaryota</taxon>
        <taxon>Metazoa</taxon>
        <taxon>Ecdysozoa</taxon>
        <taxon>Arthropoda</taxon>
        <taxon>Hexapoda</taxon>
        <taxon>Insecta</taxon>
        <taxon>Pterygota</taxon>
        <taxon>Neoptera</taxon>
        <taxon>Endopterygota</taxon>
        <taxon>Hymenoptera</taxon>
        <taxon>Apocrita</taxon>
        <taxon>Proctotrupomorpha</taxon>
        <taxon>Chalcidoidea</taxon>
        <taxon>Pteromalidae</taxon>
        <taxon>Pteromalinae</taxon>
        <taxon>Nasonia</taxon>
    </lineage>
</organism>
<proteinExistence type="inferred from homology"/>
<dbReference type="EnsemblMetazoa" id="XM_016986168">
    <property type="protein sequence ID" value="XP_016841657"/>
    <property type="gene ID" value="GeneID_100463189"/>
</dbReference>
<feature type="transmembrane region" description="Helical" evidence="10">
    <location>
        <begin position="251"/>
        <end position="270"/>
    </location>
</feature>
<dbReference type="AlphaFoldDB" id="A0A7M7M7B5"/>
<comment type="caution">
    <text evidence="10">Lacks conserved residue(s) required for the propagation of feature annotation.</text>
</comment>